<dbReference type="GO" id="GO:0032259">
    <property type="term" value="P:methylation"/>
    <property type="evidence" value="ECO:0007669"/>
    <property type="project" value="UniProtKB-KW"/>
</dbReference>
<evidence type="ECO:0000259" key="1">
    <source>
        <dbReference type="Pfam" id="PF13649"/>
    </source>
</evidence>
<organism evidence="2 3">
    <name type="scientific">Umboniibacter marinipuniceus</name>
    <dbReference type="NCBI Taxonomy" id="569599"/>
    <lineage>
        <taxon>Bacteria</taxon>
        <taxon>Pseudomonadati</taxon>
        <taxon>Pseudomonadota</taxon>
        <taxon>Gammaproteobacteria</taxon>
        <taxon>Cellvibrionales</taxon>
        <taxon>Cellvibrionaceae</taxon>
        <taxon>Umboniibacter</taxon>
    </lineage>
</organism>
<dbReference type="InterPro" id="IPR029063">
    <property type="entry name" value="SAM-dependent_MTases_sf"/>
</dbReference>
<dbReference type="PANTHER" id="PTHR14614:SF97">
    <property type="entry name" value="S-ADENOSYL-L-METHIONINE-DEPENDENT METHYLTRANSFERASES SUPERFAMILY PROTEIN"/>
    <property type="match status" value="1"/>
</dbReference>
<dbReference type="EMBL" id="REFJ01000005">
    <property type="protein sequence ID" value="RMA78859.1"/>
    <property type="molecule type" value="Genomic_DNA"/>
</dbReference>
<evidence type="ECO:0000313" key="3">
    <source>
        <dbReference type="Proteomes" id="UP000267187"/>
    </source>
</evidence>
<dbReference type="Pfam" id="PF13649">
    <property type="entry name" value="Methyltransf_25"/>
    <property type="match status" value="1"/>
</dbReference>
<keyword evidence="2" id="KW-0489">Methyltransferase</keyword>
<dbReference type="CDD" id="cd02440">
    <property type="entry name" value="AdoMet_MTases"/>
    <property type="match status" value="1"/>
</dbReference>
<gene>
    <name evidence="2" type="ORF">DFR27_2198</name>
</gene>
<evidence type="ECO:0000313" key="2">
    <source>
        <dbReference type="EMBL" id="RMA78859.1"/>
    </source>
</evidence>
<sequence length="203" mass="22562">MADHYFNIPSAPNIKAPRSTHPAVRRLKRAATARSAHGNKVWASTQVLIDFIQSNPIASNLRILELGAGWGVLSAYLALTFNAKVVALDIDPDVVPYSELVACLNKTQFDTVTMDFDQLTAAQLANFDLVIAADICFWDHMPEVLSELLLRCEEAGVSRVILADPGRPPFYELARWCQTEYDAAVYPWHVNQSASRGYILDID</sequence>
<dbReference type="InterPro" id="IPR019410">
    <property type="entry name" value="Methyltransf_16"/>
</dbReference>
<dbReference type="PANTHER" id="PTHR14614">
    <property type="entry name" value="HEPATOCELLULAR CARCINOMA-ASSOCIATED ANTIGEN"/>
    <property type="match status" value="1"/>
</dbReference>
<reference evidence="2 3" key="1">
    <citation type="submission" date="2018-10" db="EMBL/GenBank/DDBJ databases">
        <title>Genomic Encyclopedia of Type Strains, Phase IV (KMG-IV): sequencing the most valuable type-strain genomes for metagenomic binning, comparative biology and taxonomic classification.</title>
        <authorList>
            <person name="Goeker M."/>
        </authorList>
    </citation>
    <scope>NUCLEOTIDE SEQUENCE [LARGE SCALE GENOMIC DNA]</scope>
    <source>
        <strain evidence="2 3">DSM 25080</strain>
    </source>
</reference>
<dbReference type="SUPFAM" id="SSF53335">
    <property type="entry name" value="S-adenosyl-L-methionine-dependent methyltransferases"/>
    <property type="match status" value="1"/>
</dbReference>
<dbReference type="GO" id="GO:0008168">
    <property type="term" value="F:methyltransferase activity"/>
    <property type="evidence" value="ECO:0007669"/>
    <property type="project" value="UniProtKB-KW"/>
</dbReference>
<dbReference type="Proteomes" id="UP000267187">
    <property type="component" value="Unassembled WGS sequence"/>
</dbReference>
<dbReference type="AlphaFoldDB" id="A0A3M0A5S2"/>
<dbReference type="Gene3D" id="3.40.50.150">
    <property type="entry name" value="Vaccinia Virus protein VP39"/>
    <property type="match status" value="1"/>
</dbReference>
<proteinExistence type="predicted"/>
<feature type="domain" description="Methyltransferase" evidence="1">
    <location>
        <begin position="63"/>
        <end position="148"/>
    </location>
</feature>
<keyword evidence="3" id="KW-1185">Reference proteome</keyword>
<name>A0A3M0A5S2_9GAMM</name>
<accession>A0A3M0A5S2</accession>
<dbReference type="RefSeq" id="WP_121877495.1">
    <property type="nucleotide sequence ID" value="NZ_REFJ01000005.1"/>
</dbReference>
<dbReference type="OrthoDB" id="264333at2"/>
<comment type="caution">
    <text evidence="2">The sequence shown here is derived from an EMBL/GenBank/DDBJ whole genome shotgun (WGS) entry which is preliminary data.</text>
</comment>
<keyword evidence="2" id="KW-0808">Transferase</keyword>
<dbReference type="InterPro" id="IPR041698">
    <property type="entry name" value="Methyltransf_25"/>
</dbReference>
<protein>
    <submittedName>
        <fullName evidence="2">Lysine methyltransferase</fullName>
    </submittedName>
</protein>